<dbReference type="AlphaFoldDB" id="A0A6J2KAU7"/>
<dbReference type="InterPro" id="IPR025283">
    <property type="entry name" value="DUF4042"/>
</dbReference>
<reference evidence="5" key="1">
    <citation type="submission" date="2025-08" db="UniProtKB">
        <authorList>
            <consortium name="RefSeq"/>
        </authorList>
    </citation>
    <scope>IDENTIFICATION</scope>
    <source>
        <tissue evidence="5">Silk gland</tissue>
    </source>
</reference>
<dbReference type="Pfam" id="PF13251">
    <property type="entry name" value="DUF4042"/>
    <property type="match status" value="1"/>
</dbReference>
<dbReference type="InterPro" id="IPR052107">
    <property type="entry name" value="HEAT6"/>
</dbReference>
<dbReference type="SUPFAM" id="SSF48371">
    <property type="entry name" value="ARM repeat"/>
    <property type="match status" value="1"/>
</dbReference>
<feature type="compositionally biased region" description="Basic residues" evidence="2">
    <location>
        <begin position="285"/>
        <end position="299"/>
    </location>
</feature>
<evidence type="ECO:0000256" key="2">
    <source>
        <dbReference type="SAM" id="MobiDB-lite"/>
    </source>
</evidence>
<name>A0A6J2KAU7_BOMMA</name>
<organism evidence="4 5">
    <name type="scientific">Bombyx mandarina</name>
    <name type="common">Wild silk moth</name>
    <name type="synonym">Wild silkworm</name>
    <dbReference type="NCBI Taxonomy" id="7092"/>
    <lineage>
        <taxon>Eukaryota</taxon>
        <taxon>Metazoa</taxon>
        <taxon>Ecdysozoa</taxon>
        <taxon>Arthropoda</taxon>
        <taxon>Hexapoda</taxon>
        <taxon>Insecta</taxon>
        <taxon>Pterygota</taxon>
        <taxon>Neoptera</taxon>
        <taxon>Endopterygota</taxon>
        <taxon>Lepidoptera</taxon>
        <taxon>Glossata</taxon>
        <taxon>Ditrysia</taxon>
        <taxon>Bombycoidea</taxon>
        <taxon>Bombycidae</taxon>
        <taxon>Bombycinae</taxon>
        <taxon>Bombyx</taxon>
    </lineage>
</organism>
<sequence>MENNLSENYSRLCGELCNLLYLKNYNKEKINQLIDELNSKPFKAEIFVRKHDATTLVTALCVNIKPTKDFLATKASHLMKSMIVKQNLQFSADNLSNVVAWHIECLKHISEIVVPDILHNLQCILQYNPQVGQKFTDALIGSRGVLIHLVHDDKYLSTPNSLQICLVAFKCMMCLISAYDDKTLETSHGLSLEAKEKMSQIAMKFLMKGHNKKTDEFLYCKAVVSALRILAQLYFSDQNVVIPLPEIIGICHYFVLFGLVDQGNKPEKIMPSQQTVAMAPVPHKPPSKGGKKQKIRKQRNNAIESLKKEIPTSDRSLLKDVDNFENNSAYKPASQNYLEPQKTKHAWVLTSDSDISDVENSREAKLIALKARVRQSASNLLLVLIKVKEKKEIFGYWWALLPDSPDPLNWSSGDSAKMTLAFCAVTDPIASSRSSVLSVILALLSGSRIYLSQAETSKRETTSFIPFSVSLGYVIVCMHKVLTSILDTERSHAVIIVALKCCAALVQATPYHKMKNGLIGDLVKSTRKFLVHRDITLQVGALITMGCVLSVEPKVEEVLKSIEKDTAFQNSPQNQITITDDLEECGDFEEGYSDDEPFEDFSVTKEKSTYFRSWILDICFHKIGWLFRGPEVKRCKPANIPVILESLQVLSAIAFHHLQELLHPHMLLLGDVLCEMLQHEHQDVVVHAAKTVSVIGDAVQKLEQTDQAPPLTHCVQMWEKLITPLSNVLQSNENSPAKAVACDCIANIGEKSFKELPRRFQLLCCALLVGSCSDEEASVRAAAVRALAMAVMFKTLREDIHFVSDCGENILRALAEPTLVVRAKAAWALGNLSDALVLNLHEPDADEVDDDLLVRLLEVSIHCAVDNDKVKQSATRALGNLLRLIKSDNLHRNPQLKTLCEVAIGKLLDCACKVANMKVRWNACYALGNAMKNENLFTCFNGWQSEVFSNLCKLTKECKNLKVRINAAVALRAPRSRISYAANFAPIWRGVMAAMENAVNVDDFTEYKHKDNLVEQLCVTLAHLCCQLTPSDLTDILDHLVFHYDCAKAVFTQVFQRLPPENASCLRILQAAKYVTVDLVASNDAQSQSLSLLQDIFIFDF</sequence>
<dbReference type="Proteomes" id="UP000504629">
    <property type="component" value="Unplaced"/>
</dbReference>
<dbReference type="RefSeq" id="XP_028039411.1">
    <property type="nucleotide sequence ID" value="XM_028183610.1"/>
</dbReference>
<dbReference type="InterPro" id="IPR016024">
    <property type="entry name" value="ARM-type_fold"/>
</dbReference>
<feature type="domain" description="DUF4042" evidence="3">
    <location>
        <begin position="372"/>
        <end position="558"/>
    </location>
</feature>
<dbReference type="GeneID" id="114249904"/>
<dbReference type="OrthoDB" id="66533at2759"/>
<evidence type="ECO:0000259" key="3">
    <source>
        <dbReference type="Pfam" id="PF13251"/>
    </source>
</evidence>
<proteinExistence type="predicted"/>
<dbReference type="InterPro" id="IPR011989">
    <property type="entry name" value="ARM-like"/>
</dbReference>
<accession>A0A6J2KAU7</accession>
<evidence type="ECO:0000256" key="1">
    <source>
        <dbReference type="ARBA" id="ARBA00015263"/>
    </source>
</evidence>
<dbReference type="PANTHER" id="PTHR13366:SF0">
    <property type="entry name" value="HEAT REPEAT-CONTAINING PROTEIN 6"/>
    <property type="match status" value="1"/>
</dbReference>
<gene>
    <name evidence="5" type="primary">LOC114249904</name>
</gene>
<keyword evidence="4" id="KW-1185">Reference proteome</keyword>
<dbReference type="Gene3D" id="1.25.10.10">
    <property type="entry name" value="Leucine-rich Repeat Variant"/>
    <property type="match status" value="1"/>
</dbReference>
<evidence type="ECO:0000313" key="4">
    <source>
        <dbReference type="Proteomes" id="UP000504629"/>
    </source>
</evidence>
<dbReference type="PANTHER" id="PTHR13366">
    <property type="entry name" value="MALARIA ANTIGEN-RELATED"/>
    <property type="match status" value="1"/>
</dbReference>
<dbReference type="KEGG" id="bman:114249904"/>
<evidence type="ECO:0000313" key="5">
    <source>
        <dbReference type="RefSeq" id="XP_028039411.1"/>
    </source>
</evidence>
<feature type="region of interest" description="Disordered" evidence="2">
    <location>
        <begin position="275"/>
        <end position="306"/>
    </location>
</feature>
<protein>
    <recommendedName>
        <fullName evidence="1">HEAT repeat-containing protein 6</fullName>
    </recommendedName>
</protein>